<evidence type="ECO:0000313" key="6">
    <source>
        <dbReference type="Proteomes" id="UP000009309"/>
    </source>
</evidence>
<keyword evidence="6" id="KW-1185">Reference proteome</keyword>
<dbReference type="InterPro" id="IPR036388">
    <property type="entry name" value="WH-like_DNA-bd_sf"/>
</dbReference>
<accession>I2GLU1</accession>
<dbReference type="STRING" id="1185876.BN8_04081"/>
<dbReference type="Proteomes" id="UP000009309">
    <property type="component" value="Unassembled WGS sequence"/>
</dbReference>
<gene>
    <name evidence="5" type="ORF">BN8_04081</name>
</gene>
<reference evidence="5 6" key="1">
    <citation type="journal article" date="2012" name="J. Bacteriol.">
        <title>Genome Sequence of the Filamentous Bacterium Fibrisoma limi BUZ 3T.</title>
        <authorList>
            <person name="Filippini M."/>
            <person name="Qi W."/>
            <person name="Jaenicke S."/>
            <person name="Goesmann A."/>
            <person name="Smits T.H."/>
            <person name="Bagheri H.C."/>
        </authorList>
    </citation>
    <scope>NUCLEOTIDE SEQUENCE [LARGE SCALE GENOMIC DNA]</scope>
    <source>
        <strain evidence="6">BUZ 3T</strain>
    </source>
</reference>
<dbReference type="PROSITE" id="PS51118">
    <property type="entry name" value="HTH_HXLR"/>
    <property type="match status" value="1"/>
</dbReference>
<dbReference type="Pfam" id="PF01638">
    <property type="entry name" value="HxlR"/>
    <property type="match status" value="1"/>
</dbReference>
<dbReference type="OrthoDB" id="9791143at2"/>
<dbReference type="PANTHER" id="PTHR33204">
    <property type="entry name" value="TRANSCRIPTIONAL REGULATOR, MARR FAMILY"/>
    <property type="match status" value="1"/>
</dbReference>
<name>I2GLU1_9BACT</name>
<dbReference type="AlphaFoldDB" id="I2GLU1"/>
<evidence type="ECO:0000259" key="4">
    <source>
        <dbReference type="PROSITE" id="PS51118"/>
    </source>
</evidence>
<dbReference type="InterPro" id="IPR036390">
    <property type="entry name" value="WH_DNA-bd_sf"/>
</dbReference>
<evidence type="ECO:0000256" key="1">
    <source>
        <dbReference type="ARBA" id="ARBA00023015"/>
    </source>
</evidence>
<evidence type="ECO:0000313" key="5">
    <source>
        <dbReference type="EMBL" id="CCH54867.1"/>
    </source>
</evidence>
<protein>
    <submittedName>
        <fullName evidence="5">Transcriptional regulator, HxlR family</fullName>
    </submittedName>
</protein>
<sequence>MKELKQRSTCPISTSLDVLGDKWSLLVLRDMLFAGKSTYGQFLQSEEKIATNILADRLAALESQGIVSKSIATDKKSKFTYRLTEKGVDIVPILVELILWGARHCSTIVDPGLLEELHAGKEAAVEKYKQLARDKALT</sequence>
<proteinExistence type="predicted"/>
<dbReference type="GO" id="GO:0003677">
    <property type="term" value="F:DNA binding"/>
    <property type="evidence" value="ECO:0007669"/>
    <property type="project" value="UniProtKB-KW"/>
</dbReference>
<feature type="domain" description="HTH hxlR-type" evidence="4">
    <location>
        <begin position="10"/>
        <end position="109"/>
    </location>
</feature>
<evidence type="ECO:0000256" key="2">
    <source>
        <dbReference type="ARBA" id="ARBA00023125"/>
    </source>
</evidence>
<organism evidence="5 6">
    <name type="scientific">Fibrisoma limi BUZ 3</name>
    <dbReference type="NCBI Taxonomy" id="1185876"/>
    <lineage>
        <taxon>Bacteria</taxon>
        <taxon>Pseudomonadati</taxon>
        <taxon>Bacteroidota</taxon>
        <taxon>Cytophagia</taxon>
        <taxon>Cytophagales</taxon>
        <taxon>Spirosomataceae</taxon>
        <taxon>Fibrisoma</taxon>
    </lineage>
</organism>
<dbReference type="PANTHER" id="PTHR33204:SF37">
    <property type="entry name" value="HTH-TYPE TRANSCRIPTIONAL REGULATOR YODB"/>
    <property type="match status" value="1"/>
</dbReference>
<evidence type="ECO:0000256" key="3">
    <source>
        <dbReference type="ARBA" id="ARBA00023163"/>
    </source>
</evidence>
<keyword evidence="1" id="KW-0805">Transcription regulation</keyword>
<keyword evidence="2" id="KW-0238">DNA-binding</keyword>
<keyword evidence="3" id="KW-0804">Transcription</keyword>
<comment type="caution">
    <text evidence="5">The sequence shown here is derived from an EMBL/GenBank/DDBJ whole genome shotgun (WGS) entry which is preliminary data.</text>
</comment>
<dbReference type="RefSeq" id="WP_009283443.1">
    <property type="nucleotide sequence ID" value="NZ_CAIT01000007.1"/>
</dbReference>
<dbReference type="eggNOG" id="COG1733">
    <property type="taxonomic scope" value="Bacteria"/>
</dbReference>
<dbReference type="Gene3D" id="1.10.10.10">
    <property type="entry name" value="Winged helix-like DNA-binding domain superfamily/Winged helix DNA-binding domain"/>
    <property type="match status" value="1"/>
</dbReference>
<dbReference type="InterPro" id="IPR002577">
    <property type="entry name" value="HTH_HxlR"/>
</dbReference>
<dbReference type="SUPFAM" id="SSF46785">
    <property type="entry name" value="Winged helix' DNA-binding domain"/>
    <property type="match status" value="1"/>
</dbReference>
<dbReference type="EMBL" id="CAIT01000007">
    <property type="protein sequence ID" value="CCH54867.1"/>
    <property type="molecule type" value="Genomic_DNA"/>
</dbReference>